<protein>
    <recommendedName>
        <fullName evidence="1">Serine-threonine/tyrosine-protein kinase catalytic domain-containing protein</fullName>
    </recommendedName>
</protein>
<dbReference type="InterPro" id="IPR001245">
    <property type="entry name" value="Ser-Thr/Tyr_kinase_cat_dom"/>
</dbReference>
<dbReference type="InterPro" id="IPR011009">
    <property type="entry name" value="Kinase-like_dom_sf"/>
</dbReference>
<evidence type="ECO:0000313" key="2">
    <source>
        <dbReference type="EMBL" id="SPC75193.1"/>
    </source>
</evidence>
<name>A0A2N9EK53_FAGSY</name>
<sequence>MVLVRTNANDDDSSTVACMGNLVSVEELELSEGHLHLVDGVGEGLRPDLPKNAHPKLLELMQRCWEAVPDNRPCFSVITSELENLLEEVQGTSEVVNGT</sequence>
<dbReference type="Pfam" id="PF07714">
    <property type="entry name" value="PK_Tyr_Ser-Thr"/>
    <property type="match status" value="1"/>
</dbReference>
<proteinExistence type="predicted"/>
<evidence type="ECO:0000259" key="1">
    <source>
        <dbReference type="Pfam" id="PF07714"/>
    </source>
</evidence>
<dbReference type="SUPFAM" id="SSF56112">
    <property type="entry name" value="Protein kinase-like (PK-like)"/>
    <property type="match status" value="1"/>
</dbReference>
<dbReference type="AlphaFoldDB" id="A0A2N9EK53"/>
<organism evidence="2">
    <name type="scientific">Fagus sylvatica</name>
    <name type="common">Beechnut</name>
    <dbReference type="NCBI Taxonomy" id="28930"/>
    <lineage>
        <taxon>Eukaryota</taxon>
        <taxon>Viridiplantae</taxon>
        <taxon>Streptophyta</taxon>
        <taxon>Embryophyta</taxon>
        <taxon>Tracheophyta</taxon>
        <taxon>Spermatophyta</taxon>
        <taxon>Magnoliopsida</taxon>
        <taxon>eudicotyledons</taxon>
        <taxon>Gunneridae</taxon>
        <taxon>Pentapetalae</taxon>
        <taxon>rosids</taxon>
        <taxon>fabids</taxon>
        <taxon>Fagales</taxon>
        <taxon>Fagaceae</taxon>
        <taxon>Fagus</taxon>
    </lineage>
</organism>
<dbReference type="EMBL" id="OIVN01000147">
    <property type="protein sequence ID" value="SPC75193.1"/>
    <property type="molecule type" value="Genomic_DNA"/>
</dbReference>
<gene>
    <name evidence="2" type="ORF">FSB_LOCUS3075</name>
</gene>
<accession>A0A2N9EK53</accession>
<dbReference type="GO" id="GO:0004672">
    <property type="term" value="F:protein kinase activity"/>
    <property type="evidence" value="ECO:0007669"/>
    <property type="project" value="InterPro"/>
</dbReference>
<dbReference type="Gene3D" id="1.10.510.10">
    <property type="entry name" value="Transferase(Phosphotransferase) domain 1"/>
    <property type="match status" value="1"/>
</dbReference>
<reference evidence="2" key="1">
    <citation type="submission" date="2018-02" db="EMBL/GenBank/DDBJ databases">
        <authorList>
            <person name="Cohen D.B."/>
            <person name="Kent A.D."/>
        </authorList>
    </citation>
    <scope>NUCLEOTIDE SEQUENCE</scope>
</reference>
<feature type="domain" description="Serine-threonine/tyrosine-protein kinase catalytic" evidence="1">
    <location>
        <begin position="39"/>
        <end position="82"/>
    </location>
</feature>